<dbReference type="EC" id="3.1.21.3" evidence="11"/>
<comment type="similarity">
    <text evidence="2 11">Belongs to the HsdR family.</text>
</comment>
<dbReference type="InterPro" id="IPR004473">
    <property type="entry name" value="Restrct_endonuc_typeI_HsdR"/>
</dbReference>
<dbReference type="GO" id="GO:0009035">
    <property type="term" value="F:type I site-specific deoxyribonuclease activity"/>
    <property type="evidence" value="ECO:0007669"/>
    <property type="project" value="UniProtKB-EC"/>
</dbReference>
<keyword evidence="9 11" id="KW-0067">ATP-binding</keyword>
<dbReference type="SMART" id="SM00487">
    <property type="entry name" value="DEXDc"/>
    <property type="match status" value="1"/>
</dbReference>
<dbReference type="RefSeq" id="WP_113783560.1">
    <property type="nucleotide sequence ID" value="NZ_JAKYKK010000040.1"/>
</dbReference>
<dbReference type="Pfam" id="PF04313">
    <property type="entry name" value="HSDR_N"/>
    <property type="match status" value="1"/>
</dbReference>
<gene>
    <name evidence="14" type="ORF">EB18_00125</name>
</gene>
<keyword evidence="10 11" id="KW-0238">DNA-binding</keyword>
<comment type="subunit">
    <text evidence="3 11">The type I restriction/modification system is composed of three polypeptides R, M and S.</text>
</comment>
<accession>A0A366SIN1</accession>
<dbReference type="NCBIfam" id="TIGR00348">
    <property type="entry name" value="hsdR"/>
    <property type="match status" value="1"/>
</dbReference>
<name>A0A366SIN1_9ENTE</name>
<evidence type="ECO:0000256" key="10">
    <source>
        <dbReference type="ARBA" id="ARBA00023125"/>
    </source>
</evidence>
<dbReference type="Pfam" id="PF12008">
    <property type="entry name" value="EcoR124_C"/>
    <property type="match status" value="1"/>
</dbReference>
<keyword evidence="5 11" id="KW-0547">Nucleotide-binding</keyword>
<evidence type="ECO:0000256" key="4">
    <source>
        <dbReference type="ARBA" id="ARBA00022722"/>
    </source>
</evidence>
<keyword evidence="4" id="KW-0540">Nuclease</keyword>
<evidence type="ECO:0000256" key="5">
    <source>
        <dbReference type="ARBA" id="ARBA00022741"/>
    </source>
</evidence>
<dbReference type="PANTHER" id="PTHR30195">
    <property type="entry name" value="TYPE I SITE-SPECIFIC DEOXYRIBONUCLEASE PROTEIN SUBUNIT M AND R"/>
    <property type="match status" value="1"/>
</dbReference>
<dbReference type="GO" id="GO:0003677">
    <property type="term" value="F:DNA binding"/>
    <property type="evidence" value="ECO:0007669"/>
    <property type="project" value="UniProtKB-KW"/>
</dbReference>
<keyword evidence="7" id="KW-0255">Endonuclease</keyword>
<evidence type="ECO:0000256" key="7">
    <source>
        <dbReference type="ARBA" id="ARBA00022759"/>
    </source>
</evidence>
<sequence length="994" mass="115761">MIEYTLENEMEQRLIHQLTNGISQWKYRGDIHTEAELWKNFFKILESNNTKALNDHPLTAQEKEQIKNQLMFPNFYEAAKWIAGENGIAKVQVQREDASLGTIRLEVLHRNHIAGGKSVYEVVNQVVRQNQRDRRLDVTLLINGLPMIHIELKNHSAPFMDAFRQIRKYDREGMFRGIYSALQMFVVSNGVETKYIAAARDGKINEQFLTGWVDKNNHPVKDLVSFTEHVLSIPRAHEMVMQYSVIDDEKKALIILRPYQVHAIEAVKQASREQKSGYVWHTTGSGKTLTSYKVARNLLQEPTINKTIFIVDRKDLDQQTTSSFMSYAANDTVDIDETENTDHLVKRLSSDDQTVVVTTIQKINTMLRKFEDGKYVREANKIKDKKVAFVVDECHRAVTPQAQHHIKQFMRKSLWYGFTGTPIFAENKREQIGDLAQTTEEQYGEKLHAYTVKEAIHDKAVLGFQIEYMTTMPDVKEEDIPDAAYENEEHMLAVLDQILNKSQNKLGMKNGEGEAYEAMLTVKNIAMAQKYFELLVKIKNGESELKISERTKKFLPDFPKIAITYSVTENDEDSQSNREKMQEAIDYYNQEFDTKFSVDDLVSYNTNVNDRLARKRDRYKIRSEQLDLIIVVNRLLTGFDAPCLSTLFIDRKPMKPQDLIQAFSRTNRLFDNHKKHGQIVTFQMPDKFQEAVDNALTLYSSGGKNHVLAPSWEEEKANFDDVLRNLKNIAPTSDDTPNIDSATDEELRRFAKAFQEFDKYFSSIQVYADYDEEEVMREAQLTKEEIEKYAGKYENVLDELRRRKKDDDNNDDDEPFDVYYELESIRTDEINYEYILRLIQSFIPEEDGSNNEMTEKEAKVISGYIDDLAKHNPQLAELINQIWFEVQLDPEKYRGESISYLLEKKIQETQNEKLKQIANDWAVSEEALAYYAANYRPHIDKQLGESELRKSGDYKKYKELHHAEDINPMKYKNQLKRGIKEVVEKEILPLRTRK</sequence>
<comment type="catalytic activity">
    <reaction evidence="1 11">
        <text>Endonucleolytic cleavage of DNA to give random double-stranded fragments with terminal 5'-phosphates, ATP is simultaneously hydrolyzed.</text>
        <dbReference type="EC" id="3.1.21.3"/>
    </reaction>
</comment>
<evidence type="ECO:0000256" key="2">
    <source>
        <dbReference type="ARBA" id="ARBA00008598"/>
    </source>
</evidence>
<comment type="caution">
    <text evidence="14">The sequence shown here is derived from an EMBL/GenBank/DDBJ whole genome shotgun (WGS) entry which is preliminary data.</text>
</comment>
<dbReference type="PROSITE" id="PS51192">
    <property type="entry name" value="HELICASE_ATP_BIND_1"/>
    <property type="match status" value="1"/>
</dbReference>
<proteinExistence type="inferred from homology"/>
<reference evidence="14 15" key="1">
    <citation type="submission" date="2015-06" db="EMBL/GenBank/DDBJ databases">
        <title>The Genome Sequence of Enterococcus cecorum 170AEA1.</title>
        <authorList>
            <consortium name="The Broad Institute Genomics Platform"/>
            <consortium name="The Broad Institute Genome Sequencing Center for Infectious Disease"/>
            <person name="Earl A.M."/>
            <person name="Van Tyne D."/>
            <person name="Lebreton F."/>
            <person name="Saavedra J.T."/>
            <person name="Gilmore M.S."/>
            <person name="Manson McGuire A."/>
            <person name="Clock S."/>
            <person name="Crupain M."/>
            <person name="Rangan U."/>
            <person name="Young S."/>
            <person name="Abouelleil A."/>
            <person name="Cao P."/>
            <person name="Chapman S.B."/>
            <person name="Griggs A."/>
            <person name="Priest M."/>
            <person name="Shea T."/>
            <person name="Wortman J."/>
            <person name="Nusbaum C."/>
            <person name="Birren B."/>
        </authorList>
    </citation>
    <scope>NUCLEOTIDE SEQUENCE [LARGE SCALE GENOMIC DNA]</scope>
    <source>
        <strain evidence="14 15">170AEA1</strain>
    </source>
</reference>
<dbReference type="Gene3D" id="3.40.50.300">
    <property type="entry name" value="P-loop containing nucleotide triphosphate hydrolases"/>
    <property type="match status" value="2"/>
</dbReference>
<evidence type="ECO:0000256" key="9">
    <source>
        <dbReference type="ARBA" id="ARBA00022840"/>
    </source>
</evidence>
<dbReference type="GO" id="GO:0005524">
    <property type="term" value="F:ATP binding"/>
    <property type="evidence" value="ECO:0007669"/>
    <property type="project" value="UniProtKB-KW"/>
</dbReference>
<dbReference type="InterPro" id="IPR055180">
    <property type="entry name" value="HsdR_RecA-like_helicase_dom_2"/>
</dbReference>
<dbReference type="Proteomes" id="UP000252800">
    <property type="component" value="Unassembled WGS sequence"/>
</dbReference>
<dbReference type="CDD" id="cd22332">
    <property type="entry name" value="HsdR_N"/>
    <property type="match status" value="1"/>
</dbReference>
<dbReference type="CDD" id="cd18800">
    <property type="entry name" value="SF2_C_EcoR124I-like"/>
    <property type="match status" value="1"/>
</dbReference>
<evidence type="ECO:0000256" key="3">
    <source>
        <dbReference type="ARBA" id="ARBA00011296"/>
    </source>
</evidence>
<comment type="function">
    <text evidence="11">Subunit R is required for both nuclease and ATPase activities, but not for modification.</text>
</comment>
<dbReference type="SUPFAM" id="SSF52540">
    <property type="entry name" value="P-loop containing nucleoside triphosphate hydrolases"/>
    <property type="match status" value="2"/>
</dbReference>
<keyword evidence="12" id="KW-0175">Coiled coil</keyword>
<keyword evidence="6 11" id="KW-0680">Restriction system</keyword>
<dbReference type="GO" id="GO:0009307">
    <property type="term" value="P:DNA restriction-modification system"/>
    <property type="evidence" value="ECO:0007669"/>
    <property type="project" value="UniProtKB-KW"/>
</dbReference>
<feature type="domain" description="Helicase ATP-binding" evidence="13">
    <location>
        <begin position="268"/>
        <end position="440"/>
    </location>
</feature>
<dbReference type="PANTHER" id="PTHR30195:SF16">
    <property type="entry name" value="TYPE I RESTRICTION ENZYME ENDONUCLEASE SUBUNIT"/>
    <property type="match status" value="1"/>
</dbReference>
<evidence type="ECO:0000256" key="11">
    <source>
        <dbReference type="RuleBase" id="RU364115"/>
    </source>
</evidence>
<dbReference type="Gene3D" id="1.20.58.910">
    <property type="match status" value="1"/>
</dbReference>
<dbReference type="EMBL" id="LEOY01000002">
    <property type="protein sequence ID" value="RBR31702.1"/>
    <property type="molecule type" value="Genomic_DNA"/>
</dbReference>
<evidence type="ECO:0000313" key="14">
    <source>
        <dbReference type="EMBL" id="RBR31702.1"/>
    </source>
</evidence>
<dbReference type="InterPro" id="IPR051268">
    <property type="entry name" value="Type-I_R_enzyme_R_subunit"/>
</dbReference>
<feature type="coiled-coil region" evidence="12">
    <location>
        <begin position="779"/>
        <end position="810"/>
    </location>
</feature>
<dbReference type="InterPro" id="IPR022625">
    <property type="entry name" value="TypeI_RM_Rsu_C"/>
</dbReference>
<dbReference type="InterPro" id="IPR040980">
    <property type="entry name" value="SWI2_SNF2"/>
</dbReference>
<evidence type="ECO:0000256" key="12">
    <source>
        <dbReference type="SAM" id="Coils"/>
    </source>
</evidence>
<evidence type="ECO:0000259" key="13">
    <source>
        <dbReference type="PROSITE" id="PS51192"/>
    </source>
</evidence>
<dbReference type="InterPro" id="IPR014001">
    <property type="entry name" value="Helicase_ATP-bd"/>
</dbReference>
<dbReference type="Pfam" id="PF18766">
    <property type="entry name" value="SWI2_SNF2"/>
    <property type="match status" value="1"/>
</dbReference>
<evidence type="ECO:0000313" key="15">
    <source>
        <dbReference type="Proteomes" id="UP000252800"/>
    </source>
</evidence>
<evidence type="ECO:0000256" key="6">
    <source>
        <dbReference type="ARBA" id="ARBA00022747"/>
    </source>
</evidence>
<protein>
    <recommendedName>
        <fullName evidence="11">Type I restriction enzyme endonuclease subunit</fullName>
        <shortName evidence="11">R protein</shortName>
        <ecNumber evidence="11">3.1.21.3</ecNumber>
    </recommendedName>
    <alternativeName>
        <fullName evidence="11">Type-1 restriction enzyme R protein</fullName>
    </alternativeName>
</protein>
<dbReference type="AlphaFoldDB" id="A0A366SIN1"/>
<dbReference type="InterPro" id="IPR007409">
    <property type="entry name" value="Restrct_endonuc_type1_HsdR_N"/>
</dbReference>
<dbReference type="InterPro" id="IPR027417">
    <property type="entry name" value="P-loop_NTPase"/>
</dbReference>
<dbReference type="Pfam" id="PF22679">
    <property type="entry name" value="T1R_D3-like"/>
    <property type="match status" value="1"/>
</dbReference>
<evidence type="ECO:0000256" key="1">
    <source>
        <dbReference type="ARBA" id="ARBA00000851"/>
    </source>
</evidence>
<dbReference type="Gene3D" id="3.90.1570.50">
    <property type="match status" value="1"/>
</dbReference>
<keyword evidence="8 11" id="KW-0378">Hydrolase</keyword>
<evidence type="ECO:0000256" key="8">
    <source>
        <dbReference type="ARBA" id="ARBA00022801"/>
    </source>
</evidence>
<organism evidence="14 15">
    <name type="scientific">Enterococcus cecorum</name>
    <dbReference type="NCBI Taxonomy" id="44008"/>
    <lineage>
        <taxon>Bacteria</taxon>
        <taxon>Bacillati</taxon>
        <taxon>Bacillota</taxon>
        <taxon>Bacilli</taxon>
        <taxon>Lactobacillales</taxon>
        <taxon>Enterococcaceae</taxon>
        <taxon>Enterococcus</taxon>
    </lineage>
</organism>